<protein>
    <submittedName>
        <fullName evidence="1">Uncharacterized protein</fullName>
    </submittedName>
</protein>
<gene>
    <name evidence="1" type="ORF">ONB1V03_LOCUS17772</name>
</gene>
<keyword evidence="2" id="KW-1185">Reference proteome</keyword>
<evidence type="ECO:0000313" key="2">
    <source>
        <dbReference type="Proteomes" id="UP000728032"/>
    </source>
</evidence>
<proteinExistence type="predicted"/>
<dbReference type="EMBL" id="OC937632">
    <property type="protein sequence ID" value="CAD7661211.1"/>
    <property type="molecule type" value="Genomic_DNA"/>
</dbReference>
<dbReference type="Proteomes" id="UP000728032">
    <property type="component" value="Unassembled WGS sequence"/>
</dbReference>
<sequence length="143" mass="15873">MRVCLAKLIHKFEFTLAQTPTLDYYLCNPLMGPKRLQRRVFLPSINRPLNQSVGHVQDPGTVAVCTGHDSGYGSSPYHTPYLLQMLNQYSAPGVSHLDYLSKMLTQDRTTVDSLSVFEITPVPCNGEPFTVAILGLNDQSYPG</sequence>
<dbReference type="EMBL" id="CAJPVJ010022807">
    <property type="protein sequence ID" value="CAG2178347.1"/>
    <property type="molecule type" value="Genomic_DNA"/>
</dbReference>
<organism evidence="1">
    <name type="scientific">Oppiella nova</name>
    <dbReference type="NCBI Taxonomy" id="334625"/>
    <lineage>
        <taxon>Eukaryota</taxon>
        <taxon>Metazoa</taxon>
        <taxon>Ecdysozoa</taxon>
        <taxon>Arthropoda</taxon>
        <taxon>Chelicerata</taxon>
        <taxon>Arachnida</taxon>
        <taxon>Acari</taxon>
        <taxon>Acariformes</taxon>
        <taxon>Sarcoptiformes</taxon>
        <taxon>Oribatida</taxon>
        <taxon>Brachypylina</taxon>
        <taxon>Oppioidea</taxon>
        <taxon>Oppiidae</taxon>
        <taxon>Oppiella</taxon>
    </lineage>
</organism>
<evidence type="ECO:0000313" key="1">
    <source>
        <dbReference type="EMBL" id="CAD7661211.1"/>
    </source>
</evidence>
<accession>A0A7R9MJ74</accession>
<reference evidence="1" key="1">
    <citation type="submission" date="2020-11" db="EMBL/GenBank/DDBJ databases">
        <authorList>
            <person name="Tran Van P."/>
        </authorList>
    </citation>
    <scope>NUCLEOTIDE SEQUENCE</scope>
</reference>
<dbReference type="AlphaFoldDB" id="A0A7R9MJ74"/>
<name>A0A7R9MJ74_9ACAR</name>
<feature type="non-terminal residue" evidence="1">
    <location>
        <position position="1"/>
    </location>
</feature>